<dbReference type="Proteomes" id="UP001162480">
    <property type="component" value="Chromosome 23"/>
</dbReference>
<organism evidence="1 2">
    <name type="scientific">Octopus vulgaris</name>
    <name type="common">Common octopus</name>
    <dbReference type="NCBI Taxonomy" id="6645"/>
    <lineage>
        <taxon>Eukaryota</taxon>
        <taxon>Metazoa</taxon>
        <taxon>Spiralia</taxon>
        <taxon>Lophotrochozoa</taxon>
        <taxon>Mollusca</taxon>
        <taxon>Cephalopoda</taxon>
        <taxon>Coleoidea</taxon>
        <taxon>Octopodiformes</taxon>
        <taxon>Octopoda</taxon>
        <taxon>Incirrata</taxon>
        <taxon>Octopodidae</taxon>
        <taxon>Octopus</taxon>
    </lineage>
</organism>
<protein>
    <submittedName>
        <fullName evidence="1">Uncharacterized protein</fullName>
    </submittedName>
</protein>
<sequence length="79" mass="9017">MMWEVGSRKVCKCGKFETTSLLISESSIFRGKVINKHKHGSSSQQTREILGSMWLRSYFRSEEILGGRVCRCKLGVIYA</sequence>
<dbReference type="AlphaFoldDB" id="A0AA36BTF1"/>
<evidence type="ECO:0000313" key="1">
    <source>
        <dbReference type="EMBL" id="CAI9739557.1"/>
    </source>
</evidence>
<accession>A0AA36BTF1</accession>
<keyword evidence="2" id="KW-1185">Reference proteome</keyword>
<dbReference type="EMBL" id="OX597836">
    <property type="protein sequence ID" value="CAI9739557.1"/>
    <property type="molecule type" value="Genomic_DNA"/>
</dbReference>
<evidence type="ECO:0000313" key="2">
    <source>
        <dbReference type="Proteomes" id="UP001162480"/>
    </source>
</evidence>
<proteinExistence type="predicted"/>
<gene>
    <name evidence="1" type="ORF">OCTVUL_1B004340</name>
</gene>
<name>A0AA36BTF1_OCTVU</name>
<reference evidence="1" key="1">
    <citation type="submission" date="2023-08" db="EMBL/GenBank/DDBJ databases">
        <authorList>
            <person name="Alioto T."/>
            <person name="Alioto T."/>
            <person name="Gomez Garrido J."/>
        </authorList>
    </citation>
    <scope>NUCLEOTIDE SEQUENCE</scope>
</reference>